<reference evidence="1" key="1">
    <citation type="submission" date="2020-05" db="EMBL/GenBank/DDBJ databases">
        <authorList>
            <person name="Chiriac C."/>
            <person name="Salcher M."/>
            <person name="Ghai R."/>
            <person name="Kavagutti S V."/>
        </authorList>
    </citation>
    <scope>NUCLEOTIDE SEQUENCE</scope>
</reference>
<evidence type="ECO:0000313" key="1">
    <source>
        <dbReference type="EMBL" id="CAB4547018.1"/>
    </source>
</evidence>
<dbReference type="SUPFAM" id="SSF56112">
    <property type="entry name" value="Protein kinase-like (PK-like)"/>
    <property type="match status" value="1"/>
</dbReference>
<dbReference type="InterPro" id="IPR004119">
    <property type="entry name" value="EcKL"/>
</dbReference>
<dbReference type="Pfam" id="PF02958">
    <property type="entry name" value="EcKL"/>
    <property type="match status" value="1"/>
</dbReference>
<gene>
    <name evidence="1" type="ORF">UFOPK1493_00756</name>
</gene>
<sequence length="356" mass="38968">MSDHDLLPAFLTPAWLGEVLGHEVRDLGVRRIGDGLVGMNLRLRVGYADPDAAATAGAPATVVAKLPSPDPTSRATGVALRNYEREVKFYRDLAGTLDIRVAHCWHADWDEASGDFVLVLEDLAPGEQGNQLTGCTVEQARTAVLELAKLHGPRWGDPTLADIEWLGRRTSREDSERLAGMYQLFLPGFLATYSTYLDDDQQRLVTEFASRVVEWAETAGSGPLTVTHGDYRLDNLMFASPAGGYPVAAVDWQSPGHGPGINDVSYFLGAGLLPEQRRAVERDLVREYAEALRAYDVTIDDDELWRLYARGAYAGVIMTVVASQIVATTDRSEALFEAMGTRHTRHALDLDAASLI</sequence>
<dbReference type="AlphaFoldDB" id="A0A6J6CA43"/>
<dbReference type="PANTHER" id="PTHR11012">
    <property type="entry name" value="PROTEIN KINASE-LIKE DOMAIN-CONTAINING"/>
    <property type="match status" value="1"/>
</dbReference>
<proteinExistence type="predicted"/>
<accession>A0A6J6CA43</accession>
<dbReference type="Gene3D" id="3.90.1200.10">
    <property type="match status" value="1"/>
</dbReference>
<organism evidence="1">
    <name type="scientific">freshwater metagenome</name>
    <dbReference type="NCBI Taxonomy" id="449393"/>
    <lineage>
        <taxon>unclassified sequences</taxon>
        <taxon>metagenomes</taxon>
        <taxon>ecological metagenomes</taxon>
    </lineage>
</organism>
<name>A0A6J6CA43_9ZZZZ</name>
<dbReference type="EMBL" id="CAEZSR010000017">
    <property type="protein sequence ID" value="CAB4547018.1"/>
    <property type="molecule type" value="Genomic_DNA"/>
</dbReference>
<protein>
    <submittedName>
        <fullName evidence="1">Unannotated protein</fullName>
    </submittedName>
</protein>
<dbReference type="InterPro" id="IPR011009">
    <property type="entry name" value="Kinase-like_dom_sf"/>
</dbReference>
<dbReference type="PANTHER" id="PTHR11012:SF30">
    <property type="entry name" value="PROTEIN KINASE-LIKE DOMAIN-CONTAINING"/>
    <property type="match status" value="1"/>
</dbReference>